<dbReference type="SUPFAM" id="SSF48452">
    <property type="entry name" value="TPR-like"/>
    <property type="match status" value="2"/>
</dbReference>
<evidence type="ECO:0000256" key="1">
    <source>
        <dbReference type="ARBA" id="ARBA00022737"/>
    </source>
</evidence>
<keyword evidence="1" id="KW-0677">Repeat</keyword>
<evidence type="ECO:0000313" key="6">
    <source>
        <dbReference type="Proteomes" id="UP001528672"/>
    </source>
</evidence>
<evidence type="ECO:0000313" key="5">
    <source>
        <dbReference type="EMBL" id="MDD0816394.1"/>
    </source>
</evidence>
<sequence length="581" mass="64200">MLPFLRLGPVAIAVLMTLSGSVLAQTPPPEAEPESKVVNSSLDAQLFYEILLGEMNAKGNEAATGFALLLDSARRTNDARLFQRAMEVALQARSGESALQAAQNWRLAQPDSREANRYVLQILIALNRINDTAEPLQRELAMTPLAQKPQALAAIVQIYSRVGDRAQAARLVEEALAKELVDPAVGVDAWMVVGQMRLAAGRKPLALDAARKALMLKPGAEAPIRLALELMDPQLPAAEAMIKQYLSTYARPDLRTAYARALISDQRYAEAQQQLEKATHDRADLPEAWLILGALQAEQNQQAAGQRSLERYLKLVAQQPEDEARQRGESQAYLSLALLAEKRQDTEAAQGWLNKVSSPALQATTKARQASILAQQGRVEEGLKLLQSLPTSTPAEARSRLMAEVQLLRGQKQFEAAFQLLDKALVDFPDDADLLYDQAMLADKLQRYDVMEKLLRTIIEQQPDNQNAYNALGYSFAERGVRLPEARELVNKALSLAPNDPFISDSLAWVEFKAGNLNEAIRILEKAFRSKPDPEIAAHLGEVLWVAGQKSRAQSVWKEGLALSKDNESLLETLRRFNVKP</sequence>
<proteinExistence type="predicted"/>
<protein>
    <submittedName>
        <fullName evidence="5">Tetratricopeptide repeat protein</fullName>
    </submittedName>
</protein>
<dbReference type="EMBL" id="JAQSIO010000007">
    <property type="protein sequence ID" value="MDD0816394.1"/>
    <property type="molecule type" value="Genomic_DNA"/>
</dbReference>
<feature type="signal peptide" evidence="4">
    <location>
        <begin position="1"/>
        <end position="24"/>
    </location>
</feature>
<keyword evidence="6" id="KW-1185">Reference proteome</keyword>
<dbReference type="Proteomes" id="UP001528672">
    <property type="component" value="Unassembled WGS sequence"/>
</dbReference>
<dbReference type="InterPro" id="IPR019734">
    <property type="entry name" value="TPR_rpt"/>
</dbReference>
<dbReference type="PANTHER" id="PTHR45586">
    <property type="entry name" value="TPR REPEAT-CONTAINING PROTEIN PA4667"/>
    <property type="match status" value="1"/>
</dbReference>
<dbReference type="InterPro" id="IPR011990">
    <property type="entry name" value="TPR-like_helical_dom_sf"/>
</dbReference>
<dbReference type="Pfam" id="PF13432">
    <property type="entry name" value="TPR_16"/>
    <property type="match status" value="3"/>
</dbReference>
<keyword evidence="4" id="KW-0732">Signal</keyword>
<dbReference type="PROSITE" id="PS50005">
    <property type="entry name" value="TPR"/>
    <property type="match status" value="1"/>
</dbReference>
<evidence type="ECO:0000256" key="4">
    <source>
        <dbReference type="SAM" id="SignalP"/>
    </source>
</evidence>
<evidence type="ECO:0000256" key="2">
    <source>
        <dbReference type="ARBA" id="ARBA00022803"/>
    </source>
</evidence>
<organism evidence="5 6">
    <name type="scientific">Curvibacter microcysteis</name>
    <dbReference type="NCBI Taxonomy" id="3026419"/>
    <lineage>
        <taxon>Bacteria</taxon>
        <taxon>Pseudomonadati</taxon>
        <taxon>Pseudomonadota</taxon>
        <taxon>Betaproteobacteria</taxon>
        <taxon>Burkholderiales</taxon>
        <taxon>Comamonadaceae</taxon>
        <taxon>Curvibacter</taxon>
    </lineage>
</organism>
<dbReference type="SMART" id="SM00028">
    <property type="entry name" value="TPR"/>
    <property type="match status" value="4"/>
</dbReference>
<dbReference type="PANTHER" id="PTHR45586:SF16">
    <property type="entry name" value="DOMAIN PROTEIN, PUTATIVE-RELATED"/>
    <property type="match status" value="1"/>
</dbReference>
<dbReference type="Gene3D" id="1.25.40.10">
    <property type="entry name" value="Tetratricopeptide repeat domain"/>
    <property type="match status" value="3"/>
</dbReference>
<feature type="repeat" description="TPR" evidence="3">
    <location>
        <begin position="187"/>
        <end position="220"/>
    </location>
</feature>
<accession>A0ABT5MK80</accession>
<evidence type="ECO:0000256" key="3">
    <source>
        <dbReference type="PROSITE-ProRule" id="PRU00339"/>
    </source>
</evidence>
<keyword evidence="2 3" id="KW-0802">TPR repeat</keyword>
<name>A0ABT5MK80_9BURK</name>
<feature type="chain" id="PRO_5047098408" evidence="4">
    <location>
        <begin position="25"/>
        <end position="581"/>
    </location>
</feature>
<gene>
    <name evidence="5" type="ORF">PSQ39_17275</name>
</gene>
<dbReference type="InterPro" id="IPR051012">
    <property type="entry name" value="CellSynth/LPSAsmb/PSIAsmb"/>
</dbReference>
<comment type="caution">
    <text evidence="5">The sequence shown here is derived from an EMBL/GenBank/DDBJ whole genome shotgun (WGS) entry which is preliminary data.</text>
</comment>
<reference evidence="5 6" key="1">
    <citation type="submission" date="2023-02" db="EMBL/GenBank/DDBJ databases">
        <title>Bacterial whole genome sequence for Curvibacter sp. HBC28.</title>
        <authorList>
            <person name="Le V."/>
            <person name="Ko S.-R."/>
            <person name="Ahn C.-Y."/>
            <person name="Oh H.-M."/>
        </authorList>
    </citation>
    <scope>NUCLEOTIDE SEQUENCE [LARGE SCALE GENOMIC DNA]</scope>
    <source>
        <strain evidence="5 6">HBC28</strain>
    </source>
</reference>